<name>A0ABP8HIS7_9BACT</name>
<keyword evidence="2" id="KW-0378">Hydrolase</keyword>
<dbReference type="NCBIfam" id="TIGR00573">
    <property type="entry name" value="dnaq"/>
    <property type="match status" value="1"/>
</dbReference>
<dbReference type="CDD" id="cd06127">
    <property type="entry name" value="DEDDh"/>
    <property type="match status" value="1"/>
</dbReference>
<dbReference type="Proteomes" id="UP001501725">
    <property type="component" value="Unassembled WGS sequence"/>
</dbReference>
<dbReference type="InterPro" id="IPR013520">
    <property type="entry name" value="Ribonucl_H"/>
</dbReference>
<dbReference type="InterPro" id="IPR035901">
    <property type="entry name" value="GIY-YIG_endonuc_sf"/>
</dbReference>
<dbReference type="Pfam" id="PF00929">
    <property type="entry name" value="RNase_T"/>
    <property type="match status" value="1"/>
</dbReference>
<dbReference type="PANTHER" id="PTHR30231">
    <property type="entry name" value="DNA POLYMERASE III SUBUNIT EPSILON"/>
    <property type="match status" value="1"/>
</dbReference>
<dbReference type="InterPro" id="IPR036397">
    <property type="entry name" value="RNaseH_sf"/>
</dbReference>
<keyword evidence="3" id="KW-1185">Reference proteome</keyword>
<dbReference type="CDD" id="cd10434">
    <property type="entry name" value="GIY-YIG_UvrC_Cho"/>
    <property type="match status" value="1"/>
</dbReference>
<dbReference type="PANTHER" id="PTHR30231:SF37">
    <property type="entry name" value="EXODEOXYRIBONUCLEASE 10"/>
    <property type="match status" value="1"/>
</dbReference>
<dbReference type="InterPro" id="IPR006054">
    <property type="entry name" value="DnaQ"/>
</dbReference>
<evidence type="ECO:0000313" key="2">
    <source>
        <dbReference type="EMBL" id="GAA4339936.1"/>
    </source>
</evidence>
<sequence>MEYAIVDIETTGGYAAANGIIEISIHVYDGVSVVEKYESLVNPGMAIPRYIQGFTGINDAMVKDAPFFEEIAADVFAMLEGRVFVAHNVNFDFSFVKSQLAHCGFTLSGKKLCTVRLARQLFPGYPSYSLGNLCHSLGIGLENRHRAGGDAAATVILFEKLLRADSKGLIATSLKKTSKEQTLPPHVPKDDFAGLPSCPGVYYFHDSKGKVVYVGKAKNIKSRVNSHFSNNSDSRQKQNFLRSVYRITYQSTATELMAAILESTEIRRLWPAFNQAQKKAEEQFGIFMYEDRAGYLRLAIEKKRRNNHPVYTFHYKIEGHGLLRRLMKEYTLCPKLCFLQTDNDPCQGMAEHHCHGACEKQEAPEAYNARVQEALAALTRKPSYVLLDQGMNEEERSCILVLKGTFYGMGYLPHDVLAGDPEALQDYLQPYKENITIQSLLSSYVAQNPHQVLVLSE</sequence>
<dbReference type="SUPFAM" id="SSF82771">
    <property type="entry name" value="GIY-YIG endonuclease"/>
    <property type="match status" value="1"/>
</dbReference>
<dbReference type="GO" id="GO:0004527">
    <property type="term" value="F:exonuclease activity"/>
    <property type="evidence" value="ECO:0007669"/>
    <property type="project" value="UniProtKB-KW"/>
</dbReference>
<dbReference type="InterPro" id="IPR047296">
    <property type="entry name" value="GIY-YIG_UvrC_Cho"/>
</dbReference>
<dbReference type="Gene3D" id="3.40.1440.10">
    <property type="entry name" value="GIY-YIG endonuclease"/>
    <property type="match status" value="1"/>
</dbReference>
<dbReference type="SMART" id="SM00479">
    <property type="entry name" value="EXOIII"/>
    <property type="match status" value="1"/>
</dbReference>
<keyword evidence="2" id="KW-0269">Exonuclease</keyword>
<dbReference type="InterPro" id="IPR000305">
    <property type="entry name" value="GIY-YIG_endonuc"/>
</dbReference>
<dbReference type="Gene3D" id="3.30.420.10">
    <property type="entry name" value="Ribonuclease H-like superfamily/Ribonuclease H"/>
    <property type="match status" value="1"/>
</dbReference>
<protein>
    <submittedName>
        <fullName evidence="2">Exonuclease domain-containing protein</fullName>
    </submittedName>
</protein>
<keyword evidence="2" id="KW-0540">Nuclease</keyword>
<dbReference type="SMART" id="SM00465">
    <property type="entry name" value="GIYc"/>
    <property type="match status" value="1"/>
</dbReference>
<accession>A0ABP8HIS7</accession>
<organism evidence="2 3">
    <name type="scientific">Flaviaesturariibacter amylovorans</name>
    <dbReference type="NCBI Taxonomy" id="1084520"/>
    <lineage>
        <taxon>Bacteria</taxon>
        <taxon>Pseudomonadati</taxon>
        <taxon>Bacteroidota</taxon>
        <taxon>Chitinophagia</taxon>
        <taxon>Chitinophagales</taxon>
        <taxon>Chitinophagaceae</taxon>
        <taxon>Flaviaestuariibacter</taxon>
    </lineage>
</organism>
<gene>
    <name evidence="2" type="ORF">GCM10023184_37350</name>
</gene>
<dbReference type="PROSITE" id="PS50164">
    <property type="entry name" value="GIY_YIG"/>
    <property type="match status" value="1"/>
</dbReference>
<dbReference type="InterPro" id="IPR012337">
    <property type="entry name" value="RNaseH-like_sf"/>
</dbReference>
<evidence type="ECO:0000313" key="3">
    <source>
        <dbReference type="Proteomes" id="UP001501725"/>
    </source>
</evidence>
<evidence type="ECO:0000259" key="1">
    <source>
        <dbReference type="PROSITE" id="PS50164"/>
    </source>
</evidence>
<dbReference type="RefSeq" id="WP_345257364.1">
    <property type="nucleotide sequence ID" value="NZ_BAABGY010000012.1"/>
</dbReference>
<proteinExistence type="predicted"/>
<dbReference type="Pfam" id="PF01541">
    <property type="entry name" value="GIY-YIG"/>
    <property type="match status" value="1"/>
</dbReference>
<dbReference type="EMBL" id="BAABGY010000012">
    <property type="protein sequence ID" value="GAA4339936.1"/>
    <property type="molecule type" value="Genomic_DNA"/>
</dbReference>
<comment type="caution">
    <text evidence="2">The sequence shown here is derived from an EMBL/GenBank/DDBJ whole genome shotgun (WGS) entry which is preliminary data.</text>
</comment>
<reference evidence="3" key="1">
    <citation type="journal article" date="2019" name="Int. J. Syst. Evol. Microbiol.">
        <title>The Global Catalogue of Microorganisms (GCM) 10K type strain sequencing project: providing services to taxonomists for standard genome sequencing and annotation.</title>
        <authorList>
            <consortium name="The Broad Institute Genomics Platform"/>
            <consortium name="The Broad Institute Genome Sequencing Center for Infectious Disease"/>
            <person name="Wu L."/>
            <person name="Ma J."/>
        </authorList>
    </citation>
    <scope>NUCLEOTIDE SEQUENCE [LARGE SCALE GENOMIC DNA]</scope>
    <source>
        <strain evidence="3">JCM 17919</strain>
    </source>
</reference>
<feature type="domain" description="GIY-YIG" evidence="1">
    <location>
        <begin position="197"/>
        <end position="275"/>
    </location>
</feature>
<dbReference type="SUPFAM" id="SSF53098">
    <property type="entry name" value="Ribonuclease H-like"/>
    <property type="match status" value="1"/>
</dbReference>